<evidence type="ECO:0000313" key="3">
    <source>
        <dbReference type="EMBL" id="VDI62059.1"/>
    </source>
</evidence>
<protein>
    <submittedName>
        <fullName evidence="3">Uncharacterized protein</fullName>
    </submittedName>
</protein>
<evidence type="ECO:0000256" key="1">
    <source>
        <dbReference type="SAM" id="MobiDB-lite"/>
    </source>
</evidence>
<dbReference type="EMBL" id="UYJE01008206">
    <property type="protein sequence ID" value="VDI62059.1"/>
    <property type="molecule type" value="Genomic_DNA"/>
</dbReference>
<name>A0A8B6GCS0_MYTGA</name>
<sequence length="408" mass="46385">MENQYQRLDFSMRGDLKEVHDDYAMQFYNRTSAPAGNDDDSKPLKKTGLTKGTKDLKEVYNNYSLPYDALSLPPAVNEDDMKIQTKVRPSVTMKDEKHNNVAYCDTAIVHEDFLYDIPKHSSSVVATSKGLMNFNVCKRSTPIKSNKPNVTNVLDYDLFLQMPLMSHKVRTIPTNTNVQPKSTTHNIISKISTSALDTVRKITTDTNVQTSLPATLPKLSSKISTPVYPVTKPSFHVKLIHITVISVGLLLVVTGIVVIVILIFRKWNRTTHYFHNNTHDGTNSTFEGDELGQMTSRNHRSSFRSYDVPLVFKQTHRFENYPATDYENFSDGDNACQHLDFTLHNDGQQSSTEVHDIHFTARYYNGAKRPTKEGSAWSTYDEEQEQLAYRISNVVADEVIYDLPQDPF</sequence>
<evidence type="ECO:0000256" key="2">
    <source>
        <dbReference type="SAM" id="Phobius"/>
    </source>
</evidence>
<reference evidence="3" key="1">
    <citation type="submission" date="2018-11" db="EMBL/GenBank/DDBJ databases">
        <authorList>
            <person name="Alioto T."/>
            <person name="Alioto T."/>
        </authorList>
    </citation>
    <scope>NUCLEOTIDE SEQUENCE</scope>
</reference>
<gene>
    <name evidence="3" type="ORF">MGAL_10B057320</name>
</gene>
<dbReference type="OrthoDB" id="10550327at2759"/>
<comment type="caution">
    <text evidence="3">The sequence shown here is derived from an EMBL/GenBank/DDBJ whole genome shotgun (WGS) entry which is preliminary data.</text>
</comment>
<keyword evidence="2" id="KW-1133">Transmembrane helix</keyword>
<keyword evidence="4" id="KW-1185">Reference proteome</keyword>
<proteinExistence type="predicted"/>
<keyword evidence="2" id="KW-0812">Transmembrane</keyword>
<feature type="region of interest" description="Disordered" evidence="1">
    <location>
        <begin position="30"/>
        <end position="49"/>
    </location>
</feature>
<evidence type="ECO:0000313" key="4">
    <source>
        <dbReference type="Proteomes" id="UP000596742"/>
    </source>
</evidence>
<keyword evidence="2" id="KW-0472">Membrane</keyword>
<feature type="transmembrane region" description="Helical" evidence="2">
    <location>
        <begin position="239"/>
        <end position="264"/>
    </location>
</feature>
<dbReference type="AlphaFoldDB" id="A0A8B6GCS0"/>
<organism evidence="3 4">
    <name type="scientific">Mytilus galloprovincialis</name>
    <name type="common">Mediterranean mussel</name>
    <dbReference type="NCBI Taxonomy" id="29158"/>
    <lineage>
        <taxon>Eukaryota</taxon>
        <taxon>Metazoa</taxon>
        <taxon>Spiralia</taxon>
        <taxon>Lophotrochozoa</taxon>
        <taxon>Mollusca</taxon>
        <taxon>Bivalvia</taxon>
        <taxon>Autobranchia</taxon>
        <taxon>Pteriomorphia</taxon>
        <taxon>Mytilida</taxon>
        <taxon>Mytiloidea</taxon>
        <taxon>Mytilidae</taxon>
        <taxon>Mytilinae</taxon>
        <taxon>Mytilus</taxon>
    </lineage>
</organism>
<accession>A0A8B6GCS0</accession>
<dbReference type="Proteomes" id="UP000596742">
    <property type="component" value="Unassembled WGS sequence"/>
</dbReference>